<evidence type="ECO:0000256" key="2">
    <source>
        <dbReference type="ARBA" id="ARBA00022553"/>
    </source>
</evidence>
<proteinExistence type="predicted"/>
<feature type="compositionally biased region" description="Low complexity" evidence="5">
    <location>
        <begin position="350"/>
        <end position="360"/>
    </location>
</feature>
<evidence type="ECO:0000313" key="9">
    <source>
        <dbReference type="EMBL" id="ORZ15059.1"/>
    </source>
</evidence>
<evidence type="ECO:0000256" key="5">
    <source>
        <dbReference type="SAM" id="MobiDB-lite"/>
    </source>
</evidence>
<dbReference type="InterPro" id="IPR033927">
    <property type="entry name" value="WASPfam_EVH1"/>
</dbReference>
<dbReference type="InterPro" id="IPR000697">
    <property type="entry name" value="WH1/EVH1_dom"/>
</dbReference>
<dbReference type="Pfam" id="PF00786">
    <property type="entry name" value="PBD"/>
    <property type="match status" value="1"/>
</dbReference>
<evidence type="ECO:0000259" key="7">
    <source>
        <dbReference type="PROSITE" id="PS50229"/>
    </source>
</evidence>
<organism evidence="9 10">
    <name type="scientific">Absidia repens</name>
    <dbReference type="NCBI Taxonomy" id="90262"/>
    <lineage>
        <taxon>Eukaryota</taxon>
        <taxon>Fungi</taxon>
        <taxon>Fungi incertae sedis</taxon>
        <taxon>Mucoromycota</taxon>
        <taxon>Mucoromycotina</taxon>
        <taxon>Mucoromycetes</taxon>
        <taxon>Mucorales</taxon>
        <taxon>Cunninghamellaceae</taxon>
        <taxon>Absidia</taxon>
    </lineage>
</organism>
<feature type="compositionally biased region" description="Polar residues" evidence="5">
    <location>
        <begin position="218"/>
        <end position="227"/>
    </location>
</feature>
<dbReference type="CDD" id="cd01205">
    <property type="entry name" value="EVH1_WASP-like"/>
    <property type="match status" value="1"/>
</dbReference>
<reference evidence="9 10" key="1">
    <citation type="submission" date="2016-07" db="EMBL/GenBank/DDBJ databases">
        <title>Pervasive Adenine N6-methylation of Active Genes in Fungi.</title>
        <authorList>
            <consortium name="DOE Joint Genome Institute"/>
            <person name="Mondo S.J."/>
            <person name="Dannebaum R.O."/>
            <person name="Kuo R.C."/>
            <person name="Labutti K."/>
            <person name="Haridas S."/>
            <person name="Kuo A."/>
            <person name="Salamov A."/>
            <person name="Ahrendt S.R."/>
            <person name="Lipzen A."/>
            <person name="Sullivan W."/>
            <person name="Andreopoulos W.B."/>
            <person name="Clum A."/>
            <person name="Lindquist E."/>
            <person name="Daum C."/>
            <person name="Ramamoorthy G.K."/>
            <person name="Gryganskyi A."/>
            <person name="Culley D."/>
            <person name="Magnuson J.K."/>
            <person name="James T.Y."/>
            <person name="O'Malley M.A."/>
            <person name="Stajich J.E."/>
            <person name="Spatafora J.W."/>
            <person name="Visel A."/>
            <person name="Grigoriev I.V."/>
        </authorList>
    </citation>
    <scope>NUCLEOTIDE SEQUENCE [LARGE SCALE GENOMIC DNA]</scope>
    <source>
        <strain evidence="9 10">NRRL 1336</strain>
    </source>
</reference>
<feature type="compositionally biased region" description="Pro residues" evidence="5">
    <location>
        <begin position="266"/>
        <end position="278"/>
    </location>
</feature>
<dbReference type="PROSITE" id="PS50229">
    <property type="entry name" value="WH1"/>
    <property type="match status" value="1"/>
</dbReference>
<evidence type="ECO:0000256" key="3">
    <source>
        <dbReference type="ARBA" id="ARBA00022737"/>
    </source>
</evidence>
<dbReference type="InterPro" id="IPR036936">
    <property type="entry name" value="CRIB_dom_sf"/>
</dbReference>
<dbReference type="InterPro" id="IPR000095">
    <property type="entry name" value="CRIB_dom"/>
</dbReference>
<comment type="subcellular location">
    <subcellularLocation>
        <location evidence="1">Nucleus</location>
    </subcellularLocation>
</comment>
<sequence>MPSVTLPTTEDKNIVKKALPTCKVLTSAVARLYIVLPHTHSWTYSQRWGAATFCKDKKKNDAFFIRLVDLENHTGVLWEQELYNVFEYTKDKAFFHVFGTDDYLAGLEFVDENEAETFYKKVMNRDTLHLKDSAKANNHWKSPSQKSHIDKTTISNPVDFRHLEHIGYATGKGFTIENNNDEQNAMIDQLKALSITPEEINQNQDFIHQFLNQHNTGNHAAAKNTTNSAPPQPSSAVSPVPSLNKTGRRPLPPPPPPRKKTTTVPPASPIRPPAPTRPIPASTSLPPIPQRGSRQPHQESPVIQPNMEGTMSPPPPPPPPPPMMTQAPIRSSPLPPTNCPPAPPPPSPPSSSNSDLPPVSDGRSNLMASIRSRGGVGSLRKGTHTRHTPATAAVGVGGGAAALASTQGGNDDNNDGNGLASSLAAVLKQRQTAMQSDDEDDDDDWE</sequence>
<evidence type="ECO:0000256" key="1">
    <source>
        <dbReference type="ARBA" id="ARBA00004123"/>
    </source>
</evidence>
<dbReference type="SMART" id="SM00461">
    <property type="entry name" value="WH1"/>
    <property type="match status" value="1"/>
</dbReference>
<dbReference type="GO" id="GO:0003779">
    <property type="term" value="F:actin binding"/>
    <property type="evidence" value="ECO:0007669"/>
    <property type="project" value="InterPro"/>
</dbReference>
<feature type="domain" description="CRIB" evidence="6">
    <location>
        <begin position="154"/>
        <end position="167"/>
    </location>
</feature>
<dbReference type="PROSITE" id="PS50108">
    <property type="entry name" value="CRIB"/>
    <property type="match status" value="1"/>
</dbReference>
<dbReference type="STRING" id="90262.A0A1X2IED4"/>
<feature type="domain" description="WH1" evidence="7">
    <location>
        <begin position="17"/>
        <end position="129"/>
    </location>
</feature>
<dbReference type="InterPro" id="IPR011993">
    <property type="entry name" value="PH-like_dom_sf"/>
</dbReference>
<comment type="caution">
    <text evidence="9">The sequence shown here is derived from an EMBL/GenBank/DDBJ whole genome shotgun (WGS) entry which is preliminary data.</text>
</comment>
<keyword evidence="4" id="KW-0539">Nucleus</keyword>
<evidence type="ECO:0000259" key="6">
    <source>
        <dbReference type="PROSITE" id="PS50108"/>
    </source>
</evidence>
<feature type="compositionally biased region" description="Acidic residues" evidence="5">
    <location>
        <begin position="436"/>
        <end position="446"/>
    </location>
</feature>
<keyword evidence="10" id="KW-1185">Reference proteome</keyword>
<evidence type="ECO:0000259" key="8">
    <source>
        <dbReference type="PROSITE" id="PS51082"/>
    </source>
</evidence>
<dbReference type="SUPFAM" id="SSF50729">
    <property type="entry name" value="PH domain-like"/>
    <property type="match status" value="1"/>
</dbReference>
<feature type="compositionally biased region" description="Pro residues" evidence="5">
    <location>
        <begin position="333"/>
        <end position="349"/>
    </location>
</feature>
<dbReference type="AlphaFoldDB" id="A0A1X2IED4"/>
<evidence type="ECO:0000313" key="10">
    <source>
        <dbReference type="Proteomes" id="UP000193560"/>
    </source>
</evidence>
<dbReference type="InterPro" id="IPR003124">
    <property type="entry name" value="WH2_dom"/>
</dbReference>
<protein>
    <submittedName>
        <fullName evidence="9">WH1 domain-domain-containing protein</fullName>
    </submittedName>
</protein>
<feature type="compositionally biased region" description="Pro residues" evidence="5">
    <location>
        <begin position="312"/>
        <end position="323"/>
    </location>
</feature>
<dbReference type="Gene3D" id="3.90.810.10">
    <property type="entry name" value="CRIB domain"/>
    <property type="match status" value="1"/>
</dbReference>
<dbReference type="Pfam" id="PF00568">
    <property type="entry name" value="WH1"/>
    <property type="match status" value="1"/>
</dbReference>
<gene>
    <name evidence="9" type="ORF">BCR42DRAFT_416319</name>
</gene>
<dbReference type="EMBL" id="MCGE01000013">
    <property type="protein sequence ID" value="ORZ15059.1"/>
    <property type="molecule type" value="Genomic_DNA"/>
</dbReference>
<dbReference type="GO" id="GO:0005634">
    <property type="term" value="C:nucleus"/>
    <property type="evidence" value="ECO:0007669"/>
    <property type="project" value="UniProtKB-SubCell"/>
</dbReference>
<keyword evidence="2" id="KW-0597">Phosphoprotein</keyword>
<dbReference type="Gene3D" id="2.30.29.30">
    <property type="entry name" value="Pleckstrin-homology domain (PH domain)/Phosphotyrosine-binding domain (PTB)"/>
    <property type="match status" value="1"/>
</dbReference>
<dbReference type="OrthoDB" id="8963340at2759"/>
<feature type="compositionally biased region" description="Low complexity" evidence="5">
    <location>
        <begin position="401"/>
        <end position="418"/>
    </location>
</feature>
<feature type="domain" description="WH2" evidence="8">
    <location>
        <begin position="362"/>
        <end position="382"/>
    </location>
</feature>
<dbReference type="Proteomes" id="UP000193560">
    <property type="component" value="Unassembled WGS sequence"/>
</dbReference>
<accession>A0A1X2IED4</accession>
<evidence type="ECO:0000256" key="4">
    <source>
        <dbReference type="ARBA" id="ARBA00023242"/>
    </source>
</evidence>
<feature type="region of interest" description="Disordered" evidence="5">
    <location>
        <begin position="218"/>
        <end position="446"/>
    </location>
</feature>
<keyword evidence="3" id="KW-0677">Repeat</keyword>
<name>A0A1X2IED4_9FUNG</name>
<dbReference type="PROSITE" id="PS51082">
    <property type="entry name" value="WH2"/>
    <property type="match status" value="1"/>
</dbReference>